<accession>A0A1K2I377</accession>
<gene>
    <name evidence="9" type="ORF">SAMN02983003_3987</name>
</gene>
<keyword evidence="4 7" id="KW-0812">Transmembrane</keyword>
<dbReference type="OrthoDB" id="9809918at2"/>
<evidence type="ECO:0000256" key="4">
    <source>
        <dbReference type="ARBA" id="ARBA00022692"/>
    </source>
</evidence>
<dbReference type="AlphaFoldDB" id="A0A1K2I377"/>
<dbReference type="PROSITE" id="PS50850">
    <property type="entry name" value="MFS"/>
    <property type="match status" value="1"/>
</dbReference>
<feature type="transmembrane region" description="Helical" evidence="7">
    <location>
        <begin position="86"/>
        <end position="104"/>
    </location>
</feature>
<comment type="subcellular location">
    <subcellularLocation>
        <location evidence="1">Cell membrane</location>
        <topology evidence="1">Multi-pass membrane protein</topology>
    </subcellularLocation>
</comment>
<dbReference type="GO" id="GO:0022857">
    <property type="term" value="F:transmembrane transporter activity"/>
    <property type="evidence" value="ECO:0007669"/>
    <property type="project" value="InterPro"/>
</dbReference>
<dbReference type="PANTHER" id="PTHR23513">
    <property type="entry name" value="INTEGRAL MEMBRANE EFFLUX PROTEIN-RELATED"/>
    <property type="match status" value="1"/>
</dbReference>
<evidence type="ECO:0000313" key="9">
    <source>
        <dbReference type="EMBL" id="SFZ86793.1"/>
    </source>
</evidence>
<dbReference type="Gene3D" id="1.20.1250.20">
    <property type="entry name" value="MFS general substrate transporter like domains"/>
    <property type="match status" value="1"/>
</dbReference>
<protein>
    <submittedName>
        <fullName evidence="9">Transmembrane secretion effector</fullName>
    </submittedName>
</protein>
<feature type="transmembrane region" description="Helical" evidence="7">
    <location>
        <begin position="266"/>
        <end position="285"/>
    </location>
</feature>
<feature type="transmembrane region" description="Helical" evidence="7">
    <location>
        <begin position="21"/>
        <end position="45"/>
    </location>
</feature>
<dbReference type="InterPro" id="IPR020846">
    <property type="entry name" value="MFS_dom"/>
</dbReference>
<reference evidence="9 10" key="1">
    <citation type="submission" date="2016-11" db="EMBL/GenBank/DDBJ databases">
        <authorList>
            <person name="Jaros S."/>
            <person name="Januszkiewicz K."/>
            <person name="Wedrychowicz H."/>
        </authorList>
    </citation>
    <scope>NUCLEOTIDE SEQUENCE [LARGE SCALE GENOMIC DNA]</scope>
    <source>
        <strain evidence="9 10">ATCC 23634</strain>
    </source>
</reference>
<evidence type="ECO:0000256" key="1">
    <source>
        <dbReference type="ARBA" id="ARBA00004651"/>
    </source>
</evidence>
<feature type="transmembrane region" description="Helical" evidence="7">
    <location>
        <begin position="227"/>
        <end position="246"/>
    </location>
</feature>
<organism evidence="9 10">
    <name type="scientific">Devosia enhydra</name>
    <dbReference type="NCBI Taxonomy" id="665118"/>
    <lineage>
        <taxon>Bacteria</taxon>
        <taxon>Pseudomonadati</taxon>
        <taxon>Pseudomonadota</taxon>
        <taxon>Alphaproteobacteria</taxon>
        <taxon>Hyphomicrobiales</taxon>
        <taxon>Devosiaceae</taxon>
        <taxon>Devosia</taxon>
    </lineage>
</organism>
<evidence type="ECO:0000259" key="8">
    <source>
        <dbReference type="PROSITE" id="PS50850"/>
    </source>
</evidence>
<feature type="transmembrane region" description="Helical" evidence="7">
    <location>
        <begin position="51"/>
        <end position="74"/>
    </location>
</feature>
<dbReference type="RefSeq" id="WP_072346782.1">
    <property type="nucleotide sequence ID" value="NZ_FPKU01000004.1"/>
</dbReference>
<keyword evidence="10" id="KW-1185">Reference proteome</keyword>
<keyword evidence="3" id="KW-1003">Cell membrane</keyword>
<feature type="transmembrane region" description="Helical" evidence="7">
    <location>
        <begin position="142"/>
        <end position="173"/>
    </location>
</feature>
<feature type="transmembrane region" description="Helical" evidence="7">
    <location>
        <begin position="110"/>
        <end position="130"/>
    </location>
</feature>
<feature type="transmembrane region" description="Helical" evidence="7">
    <location>
        <begin position="317"/>
        <end position="341"/>
    </location>
</feature>
<dbReference type="InterPro" id="IPR036259">
    <property type="entry name" value="MFS_trans_sf"/>
</dbReference>
<feature type="domain" description="Major facilitator superfamily (MFS) profile" evidence="8">
    <location>
        <begin position="18"/>
        <end position="405"/>
    </location>
</feature>
<keyword evidence="2" id="KW-0813">Transport</keyword>
<evidence type="ECO:0000256" key="2">
    <source>
        <dbReference type="ARBA" id="ARBA00022448"/>
    </source>
</evidence>
<dbReference type="SUPFAM" id="SSF103473">
    <property type="entry name" value="MFS general substrate transporter"/>
    <property type="match status" value="1"/>
</dbReference>
<dbReference type="Proteomes" id="UP000183447">
    <property type="component" value="Unassembled WGS sequence"/>
</dbReference>
<proteinExistence type="predicted"/>
<evidence type="ECO:0000313" key="10">
    <source>
        <dbReference type="Proteomes" id="UP000183447"/>
    </source>
</evidence>
<feature type="transmembrane region" description="Helical" evidence="7">
    <location>
        <begin position="179"/>
        <end position="200"/>
    </location>
</feature>
<dbReference type="EMBL" id="FPKU01000004">
    <property type="protein sequence ID" value="SFZ86793.1"/>
    <property type="molecule type" value="Genomic_DNA"/>
</dbReference>
<dbReference type="CDD" id="cd06173">
    <property type="entry name" value="MFS_MefA_like"/>
    <property type="match status" value="1"/>
</dbReference>
<keyword evidence="6 7" id="KW-0472">Membrane</keyword>
<evidence type="ECO:0000256" key="5">
    <source>
        <dbReference type="ARBA" id="ARBA00022989"/>
    </source>
</evidence>
<evidence type="ECO:0000256" key="6">
    <source>
        <dbReference type="ARBA" id="ARBA00023136"/>
    </source>
</evidence>
<evidence type="ECO:0000256" key="7">
    <source>
        <dbReference type="SAM" id="Phobius"/>
    </source>
</evidence>
<dbReference type="InterPro" id="IPR010290">
    <property type="entry name" value="TM_effector"/>
</dbReference>
<feature type="transmembrane region" description="Helical" evidence="7">
    <location>
        <begin position="353"/>
        <end position="372"/>
    </location>
</feature>
<feature type="transmembrane region" description="Helical" evidence="7">
    <location>
        <begin position="292"/>
        <end position="311"/>
    </location>
</feature>
<sequence>MTTPAPDLKPQSALRHKPFRIYFAAGLVSYLGMWFEKVALGWFAWELTHSSFWTGFVAVAVTAPTGLFGPLIGVLAERWDHRRASIILNIMLGCASVGLFILASLDGVSILPVAALSLVIGVLSALYHPVRLVLVSQVVPRQFLVSAVSLTAMAYNASRVVGPALAGIVIAAAGTQTAFLVNASTYLPIAIVLPFLPLLVRARPTGDMGGLAAQLMAGLRYARGQRLIWWAIGIAVISSLVGRGAVEIMPAIVGKLLGGTAGDLAFFTSLAGGGAVAASLFYSFLSPAPTRIGLWLALSLPLNTLSIMALGLAQSNWVMAILFVASGFFTTIIGIGSQTIVQVSVDDAYRARVLTWWSSANFGGATLGAMSMGIGGDIFPLSAVLLTFGLVGTAVGIWSALRPRV</sequence>
<evidence type="ECO:0000256" key="3">
    <source>
        <dbReference type="ARBA" id="ARBA00022475"/>
    </source>
</evidence>
<feature type="transmembrane region" description="Helical" evidence="7">
    <location>
        <begin position="378"/>
        <end position="401"/>
    </location>
</feature>
<dbReference type="STRING" id="665118.SAMN02983003_3987"/>
<dbReference type="Pfam" id="PF05977">
    <property type="entry name" value="MFS_3"/>
    <property type="match status" value="1"/>
</dbReference>
<keyword evidence="5 7" id="KW-1133">Transmembrane helix</keyword>
<name>A0A1K2I377_9HYPH</name>
<dbReference type="PANTHER" id="PTHR23513:SF11">
    <property type="entry name" value="STAPHYLOFERRIN A TRANSPORTER"/>
    <property type="match status" value="1"/>
</dbReference>
<dbReference type="GO" id="GO:0005886">
    <property type="term" value="C:plasma membrane"/>
    <property type="evidence" value="ECO:0007669"/>
    <property type="project" value="UniProtKB-SubCell"/>
</dbReference>